<dbReference type="Proteomes" id="UP000319852">
    <property type="component" value="Chromosome"/>
</dbReference>
<evidence type="ECO:0000256" key="1">
    <source>
        <dbReference type="SAM" id="SignalP"/>
    </source>
</evidence>
<keyword evidence="1" id="KW-0732">Signal</keyword>
<accession>A0A517MZ47</accession>
<dbReference type="AlphaFoldDB" id="A0A517MZ47"/>
<gene>
    <name evidence="2" type="ORF">HG15A2_34940</name>
</gene>
<organism evidence="2 3">
    <name type="scientific">Adhaeretor mobilis</name>
    <dbReference type="NCBI Taxonomy" id="1930276"/>
    <lineage>
        <taxon>Bacteria</taxon>
        <taxon>Pseudomonadati</taxon>
        <taxon>Planctomycetota</taxon>
        <taxon>Planctomycetia</taxon>
        <taxon>Pirellulales</taxon>
        <taxon>Lacipirellulaceae</taxon>
        <taxon>Adhaeretor</taxon>
    </lineage>
</organism>
<protein>
    <recommendedName>
        <fullName evidence="4">Secreted protein</fullName>
    </recommendedName>
</protein>
<evidence type="ECO:0000313" key="2">
    <source>
        <dbReference type="EMBL" id="QDT00159.1"/>
    </source>
</evidence>
<evidence type="ECO:0000313" key="3">
    <source>
        <dbReference type="Proteomes" id="UP000319852"/>
    </source>
</evidence>
<name>A0A517MZ47_9BACT</name>
<keyword evidence="3" id="KW-1185">Reference proteome</keyword>
<dbReference type="PROSITE" id="PS51257">
    <property type="entry name" value="PROKAR_LIPOPROTEIN"/>
    <property type="match status" value="1"/>
</dbReference>
<proteinExistence type="predicted"/>
<evidence type="ECO:0008006" key="4">
    <source>
        <dbReference type="Google" id="ProtNLM"/>
    </source>
</evidence>
<feature type="signal peptide" evidence="1">
    <location>
        <begin position="1"/>
        <end position="29"/>
    </location>
</feature>
<dbReference type="KEGG" id="amob:HG15A2_34940"/>
<dbReference type="RefSeq" id="WP_145061462.1">
    <property type="nucleotide sequence ID" value="NZ_CP036263.1"/>
</dbReference>
<sequence length="145" mass="15354" precursor="true">MLSIRQRRSALLPALVAALVMVFPLQLLATCSCVGCCGNAVAEASCPVEASACPHCAAADKSNAACCTDPEAPCQCSVQEFEFQEATLESLPVLDEQQVSNLVASVATTAEILELSDRHAIDLLTASAWPLPPVRLHSLFSVWLN</sequence>
<reference evidence="2 3" key="1">
    <citation type="submission" date="2019-02" db="EMBL/GenBank/DDBJ databases">
        <title>Deep-cultivation of Planctomycetes and their phenomic and genomic characterization uncovers novel biology.</title>
        <authorList>
            <person name="Wiegand S."/>
            <person name="Jogler M."/>
            <person name="Boedeker C."/>
            <person name="Pinto D."/>
            <person name="Vollmers J."/>
            <person name="Rivas-Marin E."/>
            <person name="Kohn T."/>
            <person name="Peeters S.H."/>
            <person name="Heuer A."/>
            <person name="Rast P."/>
            <person name="Oberbeckmann S."/>
            <person name="Bunk B."/>
            <person name="Jeske O."/>
            <person name="Meyerdierks A."/>
            <person name="Storesund J.E."/>
            <person name="Kallscheuer N."/>
            <person name="Luecker S."/>
            <person name="Lage O.M."/>
            <person name="Pohl T."/>
            <person name="Merkel B.J."/>
            <person name="Hornburger P."/>
            <person name="Mueller R.-W."/>
            <person name="Bruemmer F."/>
            <person name="Labrenz M."/>
            <person name="Spormann A.M."/>
            <person name="Op den Camp H."/>
            <person name="Overmann J."/>
            <person name="Amann R."/>
            <person name="Jetten M.S.M."/>
            <person name="Mascher T."/>
            <person name="Medema M.H."/>
            <person name="Devos D.P."/>
            <person name="Kaster A.-K."/>
            <person name="Ovreas L."/>
            <person name="Rohde M."/>
            <person name="Galperin M.Y."/>
            <person name="Jogler C."/>
        </authorList>
    </citation>
    <scope>NUCLEOTIDE SEQUENCE [LARGE SCALE GENOMIC DNA]</scope>
    <source>
        <strain evidence="2 3">HG15A2</strain>
    </source>
</reference>
<dbReference type="EMBL" id="CP036263">
    <property type="protein sequence ID" value="QDT00159.1"/>
    <property type="molecule type" value="Genomic_DNA"/>
</dbReference>
<feature type="chain" id="PRO_5021846539" description="Secreted protein" evidence="1">
    <location>
        <begin position="30"/>
        <end position="145"/>
    </location>
</feature>